<reference evidence="2 3" key="1">
    <citation type="submission" date="2019-07" db="EMBL/GenBank/DDBJ databases">
        <title>Genomes of Cafeteria roenbergensis.</title>
        <authorList>
            <person name="Fischer M.G."/>
            <person name="Hackl T."/>
            <person name="Roman M."/>
        </authorList>
    </citation>
    <scope>NUCLEOTIDE SEQUENCE [LARGE SCALE GENOMIC DNA]</scope>
    <source>
        <strain evidence="2 3">RCC970-E3</strain>
    </source>
</reference>
<feature type="region of interest" description="Disordered" evidence="1">
    <location>
        <begin position="2153"/>
        <end position="2172"/>
    </location>
</feature>
<feature type="compositionally biased region" description="Low complexity" evidence="1">
    <location>
        <begin position="2687"/>
        <end position="2719"/>
    </location>
</feature>
<feature type="compositionally biased region" description="Gly residues" evidence="1">
    <location>
        <begin position="1824"/>
        <end position="1842"/>
    </location>
</feature>
<accession>A0A5A8DXT6</accession>
<evidence type="ECO:0000313" key="3">
    <source>
        <dbReference type="Proteomes" id="UP000324907"/>
    </source>
</evidence>
<feature type="region of interest" description="Disordered" evidence="1">
    <location>
        <begin position="623"/>
        <end position="673"/>
    </location>
</feature>
<feature type="compositionally biased region" description="Low complexity" evidence="1">
    <location>
        <begin position="2892"/>
        <end position="2908"/>
    </location>
</feature>
<feature type="region of interest" description="Disordered" evidence="1">
    <location>
        <begin position="2675"/>
        <end position="2730"/>
    </location>
</feature>
<feature type="compositionally biased region" description="Low complexity" evidence="1">
    <location>
        <begin position="964"/>
        <end position="993"/>
    </location>
</feature>
<feature type="region of interest" description="Disordered" evidence="1">
    <location>
        <begin position="1410"/>
        <end position="1484"/>
    </location>
</feature>
<feature type="compositionally biased region" description="Low complexity" evidence="1">
    <location>
        <begin position="2916"/>
        <end position="2929"/>
    </location>
</feature>
<feature type="region of interest" description="Disordered" evidence="1">
    <location>
        <begin position="2890"/>
        <end position="2955"/>
    </location>
</feature>
<evidence type="ECO:0000256" key="1">
    <source>
        <dbReference type="SAM" id="MobiDB-lite"/>
    </source>
</evidence>
<feature type="region of interest" description="Disordered" evidence="1">
    <location>
        <begin position="1794"/>
        <end position="1843"/>
    </location>
</feature>
<feature type="compositionally biased region" description="Low complexity" evidence="1">
    <location>
        <begin position="2007"/>
        <end position="2029"/>
    </location>
</feature>
<feature type="region of interest" description="Disordered" evidence="1">
    <location>
        <begin position="3419"/>
        <end position="3441"/>
    </location>
</feature>
<feature type="region of interest" description="Disordered" evidence="1">
    <location>
        <begin position="3260"/>
        <end position="3293"/>
    </location>
</feature>
<evidence type="ECO:0000313" key="2">
    <source>
        <dbReference type="EMBL" id="KAA0169484.1"/>
    </source>
</evidence>
<proteinExistence type="predicted"/>
<feature type="region of interest" description="Disordered" evidence="1">
    <location>
        <begin position="2256"/>
        <end position="2309"/>
    </location>
</feature>
<organism evidence="2 3">
    <name type="scientific">Cafeteria roenbergensis</name>
    <name type="common">Marine flagellate</name>
    <dbReference type="NCBI Taxonomy" id="33653"/>
    <lineage>
        <taxon>Eukaryota</taxon>
        <taxon>Sar</taxon>
        <taxon>Stramenopiles</taxon>
        <taxon>Bigyra</taxon>
        <taxon>Opalozoa</taxon>
        <taxon>Bicosoecida</taxon>
        <taxon>Cafeteriaceae</taxon>
        <taxon>Cafeteria</taxon>
    </lineage>
</organism>
<feature type="region of interest" description="Disordered" evidence="1">
    <location>
        <begin position="197"/>
        <end position="219"/>
    </location>
</feature>
<feature type="compositionally biased region" description="Polar residues" evidence="1">
    <location>
        <begin position="2529"/>
        <end position="2542"/>
    </location>
</feature>
<feature type="region of interest" description="Disordered" evidence="1">
    <location>
        <begin position="2820"/>
        <end position="2867"/>
    </location>
</feature>
<feature type="compositionally biased region" description="Low complexity" evidence="1">
    <location>
        <begin position="438"/>
        <end position="463"/>
    </location>
</feature>
<gene>
    <name evidence="2" type="ORF">FNF28_02096</name>
</gene>
<feature type="compositionally biased region" description="Low complexity" evidence="1">
    <location>
        <begin position="637"/>
        <end position="647"/>
    </location>
</feature>
<feature type="region of interest" description="Disordered" evidence="1">
    <location>
        <begin position="428"/>
        <end position="465"/>
    </location>
</feature>
<feature type="region of interest" description="Disordered" evidence="1">
    <location>
        <begin position="3346"/>
        <end position="3404"/>
    </location>
</feature>
<name>A0A5A8DXT6_CAFRO</name>
<protein>
    <submittedName>
        <fullName evidence="2">Uncharacterized protein</fullName>
    </submittedName>
</protein>
<feature type="region of interest" description="Disordered" evidence="1">
    <location>
        <begin position="1930"/>
        <end position="1951"/>
    </location>
</feature>
<feature type="compositionally biased region" description="Low complexity" evidence="1">
    <location>
        <begin position="2278"/>
        <end position="2292"/>
    </location>
</feature>
<dbReference type="EMBL" id="VLTL01000022">
    <property type="protein sequence ID" value="KAA0169484.1"/>
    <property type="molecule type" value="Genomic_DNA"/>
</dbReference>
<feature type="region of interest" description="Disordered" evidence="1">
    <location>
        <begin position="2007"/>
        <end position="2066"/>
    </location>
</feature>
<comment type="caution">
    <text evidence="2">The sequence shown here is derived from an EMBL/GenBank/DDBJ whole genome shotgun (WGS) entry which is preliminary data.</text>
</comment>
<sequence>MVISGIQAAAWALTGRRVLVRLPPPVVSVRWVSWPRARPLAAGSAWSLSGLAARLERVLLVFARWLCPATPLLCVSLSSVGLEASLDVNDKQLVSLVAKARGYGLKADSVAAAAVRWFSQFVSVDARNVSACVLLRLDSDSELEIRARVQAFDVRTRVLDQLGADEHLRRVESGAAKPDGDVAAGEGIGADEATAPHAGKAATGAVGAEVPSPRHGKEVAGPGIDLLRKVLTVVAVDGTLDDGDGGSVEFSGRSDPLWCALQQAASDQSACMDAPAGAWASSGRGRAKPSLRLVVQGIRVDLLQSPGHFPEALKELLPVQMRSGRVMTRASGGSFLSLLARAGAAGASLPSWQHHIVTLAGLEVDLGAPRPAAQGAESSRLDPEAFDAVVPRHWMAWHLSLTDTRVIRREAVDAGEALRLVRKVAPAEDGGEGELRNGSFGAGLDLSSSSSSGNSSGHGPGASHTVCAETNADAWTATGWQARAARLRERRRAIDTTYIVVRGCAITEHWTSAPPGRPGVAPAGFTDISVSQPWVRPSPLLVGEFATATVEFARGIQAVLLVTALPPRLPLPPMVGGLSNRDAMRFIVGSTAALVAGRSANGPMTNRLVAHDARVAFTTSMRVPAQRRSGHRGRAGPGSSRSCGSSGALTGAGRHSPQQGWAMPLSQAAGPSPRLPGRLCGRIASQLVSLRLGFVTSDDLPGAWSFGDVSVDLHAAKRPVRVLVPFAAFQQLEAPAALADRAAADDAAPVALGAAHAGLHAGCRSLMGSAIRRGPRGERLTRAQADVARHAAGCAASAASLVASAFAPPSSRQIRALSRSYPSEDWYEPVWMAYARSLDRGDVQTLDDRLKAPLHDDASASERFRLLLDVLASLREASIQSEPRRQSSPPGRSRRRARDAHTASGDSSPSGVPCSPAELRPPDAASGPAPTELASPASSVSGRDKLADSSDTGSPSQRRRRAQRASASDRPSAAGGARARAPGPGAGSSASSQTRPDRSAGGGTVARRHSPGSQPALPPSAAMVDLVVAGVQVEVPRELRAGAAAEGVIGSVMVAMSQVAAIARALPDPAPLRSFHSAMALEPSLRLRVALAGLDVSVLDDPLAGWLGRVAPLWRSMSEHRDLRHWAGDAFGKRHPSAAAGTRVASSRRSAVASASAAASGAGALHRGGEPAASRDWDWRTAASLSAEEVISRSYVRAARAAVDRGRGDCSRPLAASPGNAPIAGPGADRLLRISVGAFTLSTSLRPRFALGLRLQGLLRGSSDSASMLVGEVEAGSLSLRGLCVHLQHFPEPLVSLDGMDLSAVGGSILLRVAGLDRARQLGMAALSAVDSAPNAVYVESTGLAGKGGGVRAVGVWLPEVSSGAHLRSVAVDVDRVVATITAHHVPAITDLALWASRCVPPSLAAKLSKATSGGGSVHARGSQSSAGMPASARGHPTMPPVRGRGGCSGPSSESGALGGQFKGPLAGLRSSSGPKQRDPDLTAASRSHDLAALSWDKDVQVPASALVLPDRVSLSLVSGILVRVVSDPCARAVDSDGLELSLGGVMAELDAASAKAAVFDVQAFAVTQARGRYLIATLPAVHAQVAVALRRVGATGRRQASYGLPSAGSTLSGMGSTGDGSADYFSGDDVGEFGNGSGAAGLEAGPRRGMDMVLVMRGAVQGRSGPPAWALPPLAALGRSPLADHPVLSVSADFIGWGHRLVAPFLSMAAVGHAYMSSTLKQADVQSPVRLRMVTLESVTVEDIEARVWQSSVEATGVRVMLQQASASVTFFARPAADLDPYQTGCMPLPNPDEHAMPGHEPAPRCSSASQGSFRLDGPGPRASGGLGGSGTGGGGGGGIGTHSSAPAWHVCNVEAGASGIEVRFVSAVPGNAGPAGRLVARVEEARFFTPRMEGMALTRLVLHSGGSPMGPQPGQMAAPHGSFDRTSLSAAAAGSEHQSLPTPEDARSQEPRALHSLVVRGVRVLVHAADGLPAVRMGQALLREISALLPTVQGFPWHIVDAANSGTSSASRAGQGSASPGQGSPSPGAGGTSARDDATTPGAAHRTSSSSPAASRPPPPMERLITTPAALPAVLTRWNQMLLVEVTDVQGQLMCGETSVAALAMLSRLQAGLAITSGADINQVKLHARGMSLALLTGLESSALRSQFASDGAWEDGDGDEGSQPADGSLAAAAAAAVAAADAAHEDGPASPDVGPERRNEIRRRIRDAAHVGTRGEASRALLVGEATGRVVRVGSRPVAGGYCDAANAGPMRSPAGGFGAQDSSALPPPHHRARGGQSSACGADGSGASHTMSVARRSRARAPTAGDVAPEGLRARQRPSMAAIITSRRGTAAAGSLADSPFRSRRSSDTQDVVVFQRVLMPTDAHVAITTVNLERAPRAPDRLIPIMPPNSSPFEVKTLRVDLRVSNVLATVDPHAITAAVRLANAFQPLQGPVVAAFAPAVPPASSEQAAAVSARQLMRRYNEHRWAVQRLRGVASAFDRHTPASRGAAPSATFASGRAGSPGGKSLSVREALERGDVEPGSPKSPQSQWRNSTARWSPSAEESWLPSPSESSPAAVAQEADDAVLGHLVQALAQAEAAAASQRALLSAALDAALQSARQAPSATLSFAVQGIVAWMRDAQGAELVTAGVRSVAGRVQTFEADKVSLTLSARGVDVRDRRDGAPFSRVLQALPVGPDGRPLSSSTAATRPTHAATAPATMASPAAGAAAPSPAAGTEEPRAEGAREASLQALCGIRLSHSDAAAKHKLLGLVPPVQVAPSPAPSSATTASSIVLTPELERARRLVATVCVPDEPEMVVPCPVAFKDREVVIGKGPTPPALVHGDSGTSEGGPDPLGAASSGFAADPSPADSGPRGGGPRHGVSKELAVAATGIDEAGGLVPSLLDTAAGVSSGPGEPGSSSDSDQSDRSADTAPPGDGSPPGAGRVRRQSRASPGLRIHSPHASSVSWEGGIRAAQASRRTLGGAAWGIGARASGRASPADFMGRDGVPLVRSPLVTMVDAEPVSRAARVALAGAAAGEEHLPPPPAMDRPAAAAAVVRQLEAVHNTLLRMLPDPDEEEGPVLDVSSLTVASAWTGPSAASEELPLVTVTFMTDVPDTAEKGASIIVIRHAEVSVLPLRVRLGMGLIDRLLTEVGEAVGAARAWPKGGPARQLATPPATPGGVACARDEAGAMLARLRAGLGMAKQLQVLRRTESSAALAHAMSRDETQPMPMPAVGSGSQSRAVLAMERAAAASSPWAVASPAAMRRYRQFAEPAANNPAASQGPRHQGHRARQHGGTGPSSSAVSGITSLSRFSGASHDGDALLRLGGRRGGVDPAAVALHEDGGEVAARPALVHQGHLRDASLPPEGFAGSDASGRSSPDEVSPDYVIELANSGRFTPLGPSDSAGSRPSSVVAGRGADALQPGTVVQAFARRSVSSSSRSRQRSRQSGAADLVAEVLRTSQRDTSLQRQPPPVAPEDLALPGLGWQGFTAAQLLPPGEPTALPWLRRGGAAPVERCPERQALGRAATAGEVAALPGRPAGPPCWAGLAWFPAGSRWVGLVAATVNLAASSPLPHADGRAVFLADPGGWLPARFHGDSDTFQEPGGGQWGDAQFLRNKSWPEQVRCLPLAAARTGGLGSRAARRLAARGKPPGHLAGAAGVAQAAHQAATVPRPVSGPAPTLVLFRFLCVNEVMVRASVAPEGVVPMPRLSRAALKLHRREYRSLGPISPQEFLTRLRTDIVRDVLSQVGRNMGNIGSMLADLVTRRAARLAREEDEAMQREDEWQRSHMV</sequence>
<feature type="region of interest" description="Disordered" evidence="1">
    <location>
        <begin position="2484"/>
        <end position="2564"/>
    </location>
</feature>
<feature type="region of interest" description="Disordered" evidence="1">
    <location>
        <begin position="878"/>
        <end position="1019"/>
    </location>
</feature>
<dbReference type="Proteomes" id="UP000324907">
    <property type="component" value="Unassembled WGS sequence"/>
</dbReference>
<feature type="compositionally biased region" description="Low complexity" evidence="1">
    <location>
        <begin position="2543"/>
        <end position="2564"/>
    </location>
</feature>